<organism evidence="2 3">
    <name type="scientific">Miscanthus lutarioriparius</name>
    <dbReference type="NCBI Taxonomy" id="422564"/>
    <lineage>
        <taxon>Eukaryota</taxon>
        <taxon>Viridiplantae</taxon>
        <taxon>Streptophyta</taxon>
        <taxon>Embryophyta</taxon>
        <taxon>Tracheophyta</taxon>
        <taxon>Spermatophyta</taxon>
        <taxon>Magnoliopsida</taxon>
        <taxon>Liliopsida</taxon>
        <taxon>Poales</taxon>
        <taxon>Poaceae</taxon>
        <taxon>PACMAD clade</taxon>
        <taxon>Panicoideae</taxon>
        <taxon>Andropogonodae</taxon>
        <taxon>Andropogoneae</taxon>
        <taxon>Saccharinae</taxon>
        <taxon>Miscanthus</taxon>
    </lineage>
</organism>
<protein>
    <submittedName>
        <fullName evidence="2">Uncharacterized protein</fullName>
    </submittedName>
</protein>
<feature type="compositionally biased region" description="Low complexity" evidence="1">
    <location>
        <begin position="93"/>
        <end position="110"/>
    </location>
</feature>
<accession>A0A811NPI9</accession>
<feature type="region of interest" description="Disordered" evidence="1">
    <location>
        <begin position="67"/>
        <end position="110"/>
    </location>
</feature>
<keyword evidence="3" id="KW-1185">Reference proteome</keyword>
<comment type="caution">
    <text evidence="2">The sequence shown here is derived from an EMBL/GenBank/DDBJ whole genome shotgun (WGS) entry which is preliminary data.</text>
</comment>
<name>A0A811NPI9_9POAL</name>
<evidence type="ECO:0000256" key="1">
    <source>
        <dbReference type="SAM" id="MobiDB-lite"/>
    </source>
</evidence>
<sequence length="110" mass="10826">MRQPSRAPPGRSGLPFAAGMPPTATRGRWCGVADRSARLLGPTATGSGAARVGASVRGVQPVAGLASAGSRAQEAAWPRAQGRAGPGRGGRLAAGAGASRGARPPTAYID</sequence>
<dbReference type="AlphaFoldDB" id="A0A811NPI9"/>
<dbReference type="Proteomes" id="UP000604825">
    <property type="component" value="Unassembled WGS sequence"/>
</dbReference>
<evidence type="ECO:0000313" key="3">
    <source>
        <dbReference type="Proteomes" id="UP000604825"/>
    </source>
</evidence>
<proteinExistence type="predicted"/>
<dbReference type="EMBL" id="CAJGYO010000004">
    <property type="protein sequence ID" value="CAD6224445.1"/>
    <property type="molecule type" value="Genomic_DNA"/>
</dbReference>
<evidence type="ECO:0000313" key="2">
    <source>
        <dbReference type="EMBL" id="CAD6224445.1"/>
    </source>
</evidence>
<gene>
    <name evidence="2" type="ORF">NCGR_LOCUS16738</name>
</gene>
<feature type="region of interest" description="Disordered" evidence="1">
    <location>
        <begin position="1"/>
        <end position="26"/>
    </location>
</feature>
<reference evidence="2" key="1">
    <citation type="submission" date="2020-10" db="EMBL/GenBank/DDBJ databases">
        <authorList>
            <person name="Han B."/>
            <person name="Lu T."/>
            <person name="Zhao Q."/>
            <person name="Huang X."/>
            <person name="Zhao Y."/>
        </authorList>
    </citation>
    <scope>NUCLEOTIDE SEQUENCE</scope>
</reference>